<dbReference type="RefSeq" id="WP_104981150.1">
    <property type="nucleotide sequence ID" value="NZ_CP012673.1"/>
</dbReference>
<gene>
    <name evidence="5" type="ORF">SOCE26_037470</name>
</gene>
<reference evidence="5 6" key="1">
    <citation type="submission" date="2015-09" db="EMBL/GenBank/DDBJ databases">
        <title>Sorangium comparison.</title>
        <authorList>
            <person name="Zaburannyi N."/>
            <person name="Bunk B."/>
            <person name="Overmann J."/>
            <person name="Mueller R."/>
        </authorList>
    </citation>
    <scope>NUCLEOTIDE SEQUENCE [LARGE SCALE GENOMIC DNA]</scope>
    <source>
        <strain evidence="5 6">So ce26</strain>
    </source>
</reference>
<evidence type="ECO:0000313" key="5">
    <source>
        <dbReference type="EMBL" id="AUX42317.1"/>
    </source>
</evidence>
<evidence type="ECO:0000313" key="6">
    <source>
        <dbReference type="Proteomes" id="UP000238348"/>
    </source>
</evidence>
<evidence type="ECO:0000256" key="1">
    <source>
        <dbReference type="ARBA" id="ARBA00001954"/>
    </source>
</evidence>
<dbReference type="Proteomes" id="UP000238348">
    <property type="component" value="Chromosome"/>
</dbReference>
<evidence type="ECO:0000259" key="4">
    <source>
        <dbReference type="Pfam" id="PF02668"/>
    </source>
</evidence>
<organism evidence="5 6">
    <name type="scientific">Sorangium cellulosum</name>
    <name type="common">Polyangium cellulosum</name>
    <dbReference type="NCBI Taxonomy" id="56"/>
    <lineage>
        <taxon>Bacteria</taxon>
        <taxon>Pseudomonadati</taxon>
        <taxon>Myxococcota</taxon>
        <taxon>Polyangia</taxon>
        <taxon>Polyangiales</taxon>
        <taxon>Polyangiaceae</taxon>
        <taxon>Sorangium</taxon>
    </lineage>
</organism>
<protein>
    <recommendedName>
        <fullName evidence="4">TauD/TfdA-like domain-containing protein</fullName>
    </recommendedName>
</protein>
<dbReference type="EMBL" id="CP012673">
    <property type="protein sequence ID" value="AUX42317.1"/>
    <property type="molecule type" value="Genomic_DNA"/>
</dbReference>
<dbReference type="InterPro" id="IPR003819">
    <property type="entry name" value="TauD/TfdA-like"/>
</dbReference>
<dbReference type="GO" id="GO:0016706">
    <property type="term" value="F:2-oxoglutarate-dependent dioxygenase activity"/>
    <property type="evidence" value="ECO:0007669"/>
    <property type="project" value="UniProtKB-ARBA"/>
</dbReference>
<keyword evidence="3" id="KW-0045">Antibiotic biosynthesis</keyword>
<proteinExistence type="predicted"/>
<dbReference type="InterPro" id="IPR050411">
    <property type="entry name" value="AlphaKG_dependent_hydroxylases"/>
</dbReference>
<dbReference type="OrthoDB" id="9769888at2"/>
<dbReference type="SUPFAM" id="SSF51197">
    <property type="entry name" value="Clavaminate synthase-like"/>
    <property type="match status" value="1"/>
</dbReference>
<sequence length="353" mass="40305">MTDTSKPTGLSKLKTIKRKAVVLSQDNLVSYDALGDRALPLVITPRAGELSLPAWIADNREPLRAKLHEHGALLFRDFGVPDPDTFQRAIEAVSGELLHYTERSSPRHAVKGNVYTSTDYPPQYPIFLHNEQSYNLNWCQKISFYCRLPSAQGGQTPIADTRRILARLNPEIVARFRERRYMYMRNFGEGFGLSWQVAFQTEDRGEVEAYCRRNAIDFEWKDGNRLRTRQVRHAVHRHPVTGELVWFNHCTFFHVSTLPGPIRDSLTAGFAEHDLPNQTFYGDGAPIEPEVMAQLQQVYLDEKVVFDWKKGDVLVLDNMLCSHGREPFQGERSVLTAMTELTDNRLEDLGKGA</sequence>
<dbReference type="PANTHER" id="PTHR10696:SF56">
    <property type="entry name" value="TAUD_TFDA-LIKE DOMAIN-CONTAINING PROTEIN"/>
    <property type="match status" value="1"/>
</dbReference>
<accession>A0A2L0ESN0</accession>
<dbReference type="PANTHER" id="PTHR10696">
    <property type="entry name" value="GAMMA-BUTYROBETAINE HYDROXYLASE-RELATED"/>
    <property type="match status" value="1"/>
</dbReference>
<dbReference type="InterPro" id="IPR042098">
    <property type="entry name" value="TauD-like_sf"/>
</dbReference>
<comment type="cofactor">
    <cofactor evidence="1">
        <name>Fe(2+)</name>
        <dbReference type="ChEBI" id="CHEBI:29033"/>
    </cofactor>
</comment>
<keyword evidence="2" id="KW-0560">Oxidoreductase</keyword>
<evidence type="ECO:0000256" key="3">
    <source>
        <dbReference type="ARBA" id="ARBA00023194"/>
    </source>
</evidence>
<evidence type="ECO:0000256" key="2">
    <source>
        <dbReference type="ARBA" id="ARBA00023002"/>
    </source>
</evidence>
<feature type="domain" description="TauD/TfdA-like" evidence="4">
    <location>
        <begin position="46"/>
        <end position="335"/>
    </location>
</feature>
<name>A0A2L0ESN0_SORCE</name>
<dbReference type="Gene3D" id="3.60.130.10">
    <property type="entry name" value="Clavaminate synthase-like"/>
    <property type="match status" value="1"/>
</dbReference>
<dbReference type="Pfam" id="PF02668">
    <property type="entry name" value="TauD"/>
    <property type="match status" value="1"/>
</dbReference>
<dbReference type="GO" id="GO:0017000">
    <property type="term" value="P:antibiotic biosynthetic process"/>
    <property type="evidence" value="ECO:0007669"/>
    <property type="project" value="UniProtKB-KW"/>
</dbReference>
<dbReference type="AlphaFoldDB" id="A0A2L0ESN0"/>